<dbReference type="AlphaFoldDB" id="Q5C2Q3"/>
<proteinExistence type="evidence at transcript level"/>
<keyword evidence="1" id="KW-0472">Membrane</keyword>
<name>Q5C2Q3_SCHJA</name>
<accession>Q5C2Q3</accession>
<protein>
    <submittedName>
        <fullName evidence="2">Uncharacterized protein</fullName>
    </submittedName>
</protein>
<sequence length="52" mass="5998">MKLQQQNSIRLFVKKHPSKGPQRQNRQISQFLTFLAITLAICLLLESLNSSE</sequence>
<keyword evidence="1" id="KW-1133">Transmembrane helix</keyword>
<organism evidence="2">
    <name type="scientific">Schistosoma japonicum</name>
    <name type="common">Blood fluke</name>
    <dbReference type="NCBI Taxonomy" id="6182"/>
    <lineage>
        <taxon>Eukaryota</taxon>
        <taxon>Metazoa</taxon>
        <taxon>Spiralia</taxon>
        <taxon>Lophotrochozoa</taxon>
        <taxon>Platyhelminthes</taxon>
        <taxon>Trematoda</taxon>
        <taxon>Digenea</taxon>
        <taxon>Strigeidida</taxon>
        <taxon>Schistosomatoidea</taxon>
        <taxon>Schistosomatidae</taxon>
        <taxon>Schistosoma</taxon>
    </lineage>
</organism>
<feature type="transmembrane region" description="Helical" evidence="1">
    <location>
        <begin position="28"/>
        <end position="48"/>
    </location>
</feature>
<reference evidence="2" key="2">
    <citation type="journal article" date="2006" name="PLoS Pathog.">
        <title>New perspectives on host-parasite interplay by comparative transcriptomic and proteomic analyses of Schistosoma japonicum.</title>
        <authorList>
            <person name="Liu F."/>
            <person name="Lu J."/>
            <person name="Hu W."/>
            <person name="Wang S.Y."/>
            <person name="Cui S.J."/>
            <person name="Chi M."/>
            <person name="Yan Q."/>
            <person name="Wang X.R."/>
            <person name="Song H.D."/>
            <person name="Xu X.N."/>
            <person name="Wang J.J."/>
            <person name="Zhang X.L."/>
            <person name="Zhang X."/>
            <person name="Wang Z.Q."/>
            <person name="Xue C.L."/>
            <person name="Brindley P.J."/>
            <person name="McManus D.P."/>
            <person name="Yang P.Y."/>
            <person name="Feng Z."/>
            <person name="Chen Z."/>
            <person name="Han Z.G."/>
        </authorList>
    </citation>
    <scope>NUCLEOTIDE SEQUENCE</scope>
</reference>
<evidence type="ECO:0000313" key="2">
    <source>
        <dbReference type="EMBL" id="AAX26072.1"/>
    </source>
</evidence>
<dbReference type="EMBL" id="AY810183">
    <property type="protein sequence ID" value="AAX26072.1"/>
    <property type="molecule type" value="mRNA"/>
</dbReference>
<keyword evidence="1" id="KW-0812">Transmembrane</keyword>
<reference evidence="2" key="1">
    <citation type="submission" date="2005-03" db="EMBL/GenBank/DDBJ databases">
        <authorList>
            <person name="Han Z."/>
        </authorList>
    </citation>
    <scope>NUCLEOTIDE SEQUENCE</scope>
</reference>
<evidence type="ECO:0000256" key="1">
    <source>
        <dbReference type="SAM" id="Phobius"/>
    </source>
</evidence>